<feature type="transmembrane region" description="Helical" evidence="5">
    <location>
        <begin position="177"/>
        <end position="198"/>
    </location>
</feature>
<sequence length="210" mass="23557">MSPARWTDSVEPLLGRWAVPYLTRGLVAMNAGAWLLNFASPGFTSILKLDPTLIEQGEYWRLITFLFVPSTSAHPIFLLLFLWFLWSIGDALEATWGSFHLNLFFLVGIASVVSVSFAQPSIPVNPFYLHNSLFLAFATTLPDQKVFFFPIPVPISVRWVAGVSSALLFIPALFQPILLPGILAGLSGYLAFFLPPFVEQLWERFRHRGL</sequence>
<reference evidence="6 7" key="1">
    <citation type="submission" date="2015-10" db="EMBL/GenBank/DDBJ databases">
        <title>Metagenome-Assembled Genomes uncover a global brackish microbiome.</title>
        <authorList>
            <person name="Hugerth L.W."/>
            <person name="Larsson J."/>
            <person name="Alneberg J."/>
            <person name="Lindh M.V."/>
            <person name="Legrand C."/>
            <person name="Pinhassi J."/>
            <person name="Andersson A.F."/>
        </authorList>
    </citation>
    <scope>NUCLEOTIDE SEQUENCE [LARGE SCALE GENOMIC DNA]</scope>
    <source>
        <strain evidence="6">BACL18 MAG-120507-bin52</strain>
    </source>
</reference>
<dbReference type="SUPFAM" id="SSF144091">
    <property type="entry name" value="Rhomboid-like"/>
    <property type="match status" value="1"/>
</dbReference>
<evidence type="ECO:0000256" key="3">
    <source>
        <dbReference type="ARBA" id="ARBA00022989"/>
    </source>
</evidence>
<dbReference type="InterPro" id="IPR035952">
    <property type="entry name" value="Rhomboid-like_sf"/>
</dbReference>
<dbReference type="EMBL" id="LIBO01000201">
    <property type="protein sequence ID" value="KRO61813.1"/>
    <property type="molecule type" value="Genomic_DNA"/>
</dbReference>
<evidence type="ECO:0008006" key="8">
    <source>
        <dbReference type="Google" id="ProtNLM"/>
    </source>
</evidence>
<gene>
    <name evidence="6" type="ORF">ABR82_01880</name>
</gene>
<evidence type="ECO:0000256" key="5">
    <source>
        <dbReference type="SAM" id="Phobius"/>
    </source>
</evidence>
<dbReference type="Gene3D" id="1.20.1540.10">
    <property type="entry name" value="Rhomboid-like"/>
    <property type="match status" value="1"/>
</dbReference>
<evidence type="ECO:0000256" key="1">
    <source>
        <dbReference type="ARBA" id="ARBA00004141"/>
    </source>
</evidence>
<dbReference type="Proteomes" id="UP000051269">
    <property type="component" value="Unassembled WGS sequence"/>
</dbReference>
<proteinExistence type="predicted"/>
<comment type="caution">
    <text evidence="6">The sequence shown here is derived from an EMBL/GenBank/DDBJ whole genome shotgun (WGS) entry which is preliminary data.</text>
</comment>
<evidence type="ECO:0000256" key="2">
    <source>
        <dbReference type="ARBA" id="ARBA00022692"/>
    </source>
</evidence>
<name>A0A0R2RH38_9BACT</name>
<evidence type="ECO:0000313" key="7">
    <source>
        <dbReference type="Proteomes" id="UP000051269"/>
    </source>
</evidence>
<feature type="transmembrane region" description="Helical" evidence="5">
    <location>
        <begin position="98"/>
        <end position="118"/>
    </location>
</feature>
<dbReference type="AlphaFoldDB" id="A0A0R2RH38"/>
<evidence type="ECO:0000256" key="4">
    <source>
        <dbReference type="ARBA" id="ARBA00023136"/>
    </source>
</evidence>
<protein>
    <recommendedName>
        <fullName evidence="8">Peptidase S54 rhomboid domain-containing protein</fullName>
    </recommendedName>
</protein>
<feature type="transmembrane region" description="Helical" evidence="5">
    <location>
        <begin position="59"/>
        <end position="86"/>
    </location>
</feature>
<comment type="subcellular location">
    <subcellularLocation>
        <location evidence="1">Membrane</location>
        <topology evidence="1">Multi-pass membrane protein</topology>
    </subcellularLocation>
</comment>
<evidence type="ECO:0000313" key="6">
    <source>
        <dbReference type="EMBL" id="KRO61813.1"/>
    </source>
</evidence>
<dbReference type="GO" id="GO:0016020">
    <property type="term" value="C:membrane"/>
    <property type="evidence" value="ECO:0007669"/>
    <property type="project" value="UniProtKB-SubCell"/>
</dbReference>
<organism evidence="6 7">
    <name type="scientific">Verrucomicrobia subdivision 6 bacterium BACL9 MAG-120507-bin52</name>
    <dbReference type="NCBI Taxonomy" id="1655590"/>
    <lineage>
        <taxon>Bacteria</taxon>
        <taxon>Pseudomonadati</taxon>
        <taxon>Verrucomicrobiota</taxon>
        <taxon>Verrucomicrobiia</taxon>
        <taxon>Verrucomicrobiales</taxon>
        <taxon>Verrucomicrobia subdivision 6</taxon>
    </lineage>
</organism>
<feature type="transmembrane region" description="Helical" evidence="5">
    <location>
        <begin position="21"/>
        <end position="39"/>
    </location>
</feature>
<keyword evidence="2 5" id="KW-0812">Transmembrane</keyword>
<keyword evidence="4 5" id="KW-0472">Membrane</keyword>
<accession>A0A0R2RH38</accession>
<feature type="transmembrane region" description="Helical" evidence="5">
    <location>
        <begin position="147"/>
        <end position="170"/>
    </location>
</feature>
<keyword evidence="3 5" id="KW-1133">Transmembrane helix</keyword>